<keyword evidence="2" id="KW-1185">Reference proteome</keyword>
<reference evidence="1 2" key="1">
    <citation type="journal article" date="2023" name="Sci. Data">
        <title>Genome assembly of the Korean intertidal mud-creeper Batillaria attramentaria.</title>
        <authorList>
            <person name="Patra A.K."/>
            <person name="Ho P.T."/>
            <person name="Jun S."/>
            <person name="Lee S.J."/>
            <person name="Kim Y."/>
            <person name="Won Y.J."/>
        </authorList>
    </citation>
    <scope>NUCLEOTIDE SEQUENCE [LARGE SCALE GENOMIC DNA]</scope>
    <source>
        <strain evidence="1">Wonlab-2016</strain>
    </source>
</reference>
<dbReference type="EMBL" id="JACVVK020000019">
    <property type="protein sequence ID" value="KAK7503626.1"/>
    <property type="molecule type" value="Genomic_DNA"/>
</dbReference>
<comment type="caution">
    <text evidence="1">The sequence shown here is derived from an EMBL/GenBank/DDBJ whole genome shotgun (WGS) entry which is preliminary data.</text>
</comment>
<organism evidence="1 2">
    <name type="scientific">Batillaria attramentaria</name>
    <dbReference type="NCBI Taxonomy" id="370345"/>
    <lineage>
        <taxon>Eukaryota</taxon>
        <taxon>Metazoa</taxon>
        <taxon>Spiralia</taxon>
        <taxon>Lophotrochozoa</taxon>
        <taxon>Mollusca</taxon>
        <taxon>Gastropoda</taxon>
        <taxon>Caenogastropoda</taxon>
        <taxon>Sorbeoconcha</taxon>
        <taxon>Cerithioidea</taxon>
        <taxon>Batillariidae</taxon>
        <taxon>Batillaria</taxon>
    </lineage>
</organism>
<proteinExistence type="predicted"/>
<dbReference type="AlphaFoldDB" id="A0ABD0LWZ6"/>
<protein>
    <submittedName>
        <fullName evidence="1">Uncharacterized protein</fullName>
    </submittedName>
</protein>
<feature type="non-terminal residue" evidence="1">
    <location>
        <position position="1"/>
    </location>
</feature>
<evidence type="ECO:0000313" key="2">
    <source>
        <dbReference type="Proteomes" id="UP001519460"/>
    </source>
</evidence>
<gene>
    <name evidence="1" type="ORF">BaRGS_00005165</name>
</gene>
<accession>A0ABD0LWZ6</accession>
<evidence type="ECO:0000313" key="1">
    <source>
        <dbReference type="EMBL" id="KAK7503626.1"/>
    </source>
</evidence>
<name>A0ABD0LWZ6_9CAEN</name>
<dbReference type="Proteomes" id="UP001519460">
    <property type="component" value="Unassembled WGS sequence"/>
</dbReference>
<sequence length="119" mass="13265">AQISDVRTTPTRGIYVSLFGRGKCHLYTEAQAWLLVFARKFLRQSKVGKIFCNSAALPKDWASRFCCNPLEPGIVLGGRRNCVCSVLKAISRHINSCLLAASQFVMRNDKPFSTAAHEF</sequence>